<dbReference type="OrthoDB" id="2429640at2759"/>
<sequence>MKRILSDQSNVQESKKTKHPESLQELYNVKPEFDGKSVYFFYKKTKYMEGLLVYDKKDKTFYVFDKKTKEKFNTFALWIKFLKNKKVFSGERSALATIFFEPNSSNFNLASILRTKQIPYWKNNNSTSIAEILSLIKINITLKQEFHGVGIREIIYGIGISFFGKEQKLEKDLIFKWHENLISCELYILEKRVNEINGIATGVAIERTLSNIENIINFVSKAKICNGQKTKDFEQVVKLRGIHLVRNQTNSKKIHEPFAILENQNQPNEAYRRIDCNLIITEMNICENCQKLKGTLAKIKKRNLTSVSFVKINHVSQEILIKKIYQQRKKITNQDQIIHTLQIKLQHKIEEEEEEVLPKLGQIAHNVANKIKKNTIDISSLNLIFQELIKVQSEKTNGVRYHPMFLRWAISVYSQGGHAAYETMKSIIKLPSISTIKTYINESQQHSGWQNKTAYYLLEKMVIENIGESGQIGFFSHDSFKIQKGLLWSQRDNRYVGYLDFENEKEELQSFIIQCEKELNTEDDNNSNLKNQDRGLATQVHQIVWHSATHNFSYPIAYYGINTLTAHEINKILFQLAANLECIGIHTCGSICDGAGENRNHIKSFDWWASTWSIGDIVEVNIGKNNYRNAKILATNLDRSKFTMKILDNDSFDELQVNREALRPPMPIKSNWEVNDYCEFKSPKDNKWYDAIVTNLDPETQTFDLSILSTKEQWKIAIVSQNLYIRACYDTQIQWKYYKTINPITGTCWFFISDPTHVFKKLRNNLSKSHTGEGRDQNVREIIIDGKEVSWRHIQGVYDYICKNISAKITRLTKRYIWLTSWSKMRVDLAEQTLCKDVENAMEIIDELKEISTGTRNFINYSYLYHQIFHSKKPLEGLNDPRLKTLKKIYNWFVEKEKQKVNKINWISPQCQFDLLLSIQGFLEMVEEIFTLYSNSSIEPHRISQDMLEGLFGTIRQLGGDSSTQTLKGYGHTLNKFQVTAKITSEIKSFNYGKSDNAGMEFNYLARYDYRKKSKDNNSNLPSHIERLSNMSSFSRQIFEELILNNLFMGKIVIPTLKISNFQQKRYQLFNLCLYNDEIISLLEKWQSDIKNIALKSIPKRKGNLWKTNWTSNMEISINNYLCSGSWFLEFQKIVLENYSSTQRLVAYFLIRKVIENTFKGNFHENRNTFETNSFLIPKNIIILNPAESQKFSYIIGWVLFKLLKRDHAMNSHQKFSTMRNLLETLCTEKVEYIQETQSQTTQIIPGSEFKQFMYHLESLVIELFEKHNELGPNILRYIKNNLLSNSYLIQKFITILKTTNNNDIELNNEEIEFIYERCVSIYMKSHQKTWRSVNNYIPEKGTASLRENLKTMRSSQSSVENKKLSLMKKTNLPSNPIRALEQLRVWAQLDGVKDLFSKIFSVSELLWLIWAFGISTPYKRKKILIPIIIENLKNLKPFIEEALNRSNIFMNYV</sequence>
<feature type="domain" description="Transposable element P transposase-like GTP-binding insertion" evidence="2">
    <location>
        <begin position="779"/>
        <end position="875"/>
    </location>
</feature>
<dbReference type="Pfam" id="PF21788">
    <property type="entry name" value="TNP-like_GBD"/>
    <property type="match status" value="1"/>
</dbReference>
<dbReference type="Pfam" id="PF21787">
    <property type="entry name" value="TNP-like_RNaseH_N"/>
    <property type="match status" value="1"/>
</dbReference>
<comment type="caution">
    <text evidence="3">The sequence shown here is derived from an EMBL/GenBank/DDBJ whole genome shotgun (WGS) entry which is preliminary data.</text>
</comment>
<dbReference type="EMBL" id="PQFF01000277">
    <property type="protein sequence ID" value="RHZ67036.1"/>
    <property type="molecule type" value="Genomic_DNA"/>
</dbReference>
<proteinExistence type="predicted"/>
<keyword evidence="4" id="KW-1185">Reference proteome</keyword>
<feature type="domain" description="Transposable element P transposase-like RNase H" evidence="1">
    <location>
        <begin position="522"/>
        <end position="604"/>
    </location>
</feature>
<protein>
    <submittedName>
        <fullName evidence="3">Uncharacterized protein</fullName>
    </submittedName>
</protein>
<accession>A0A397HZS4</accession>
<dbReference type="InterPro" id="IPR048365">
    <property type="entry name" value="TNP-like_RNaseH_N"/>
</dbReference>
<gene>
    <name evidence="3" type="ORF">Glove_303g13</name>
</gene>
<reference evidence="3 4" key="1">
    <citation type="submission" date="2018-08" db="EMBL/GenBank/DDBJ databases">
        <title>Genome and evolution of the arbuscular mycorrhizal fungus Diversispora epigaea (formerly Glomus versiforme) and its bacterial endosymbionts.</title>
        <authorList>
            <person name="Sun X."/>
            <person name="Fei Z."/>
            <person name="Harrison M."/>
        </authorList>
    </citation>
    <scope>NUCLEOTIDE SEQUENCE [LARGE SCALE GENOMIC DNA]</scope>
    <source>
        <strain evidence="3 4">IT104</strain>
    </source>
</reference>
<evidence type="ECO:0000259" key="2">
    <source>
        <dbReference type="Pfam" id="PF21788"/>
    </source>
</evidence>
<dbReference type="InterPro" id="IPR048366">
    <property type="entry name" value="TNP-like_GBD"/>
</dbReference>
<name>A0A397HZS4_9GLOM</name>
<dbReference type="Proteomes" id="UP000266861">
    <property type="component" value="Unassembled WGS sequence"/>
</dbReference>
<evidence type="ECO:0000313" key="3">
    <source>
        <dbReference type="EMBL" id="RHZ67036.1"/>
    </source>
</evidence>
<evidence type="ECO:0000259" key="1">
    <source>
        <dbReference type="Pfam" id="PF21787"/>
    </source>
</evidence>
<organism evidence="3 4">
    <name type="scientific">Diversispora epigaea</name>
    <dbReference type="NCBI Taxonomy" id="1348612"/>
    <lineage>
        <taxon>Eukaryota</taxon>
        <taxon>Fungi</taxon>
        <taxon>Fungi incertae sedis</taxon>
        <taxon>Mucoromycota</taxon>
        <taxon>Glomeromycotina</taxon>
        <taxon>Glomeromycetes</taxon>
        <taxon>Diversisporales</taxon>
        <taxon>Diversisporaceae</taxon>
        <taxon>Diversispora</taxon>
    </lineage>
</organism>
<dbReference type="Gene3D" id="2.30.30.140">
    <property type="match status" value="1"/>
</dbReference>
<evidence type="ECO:0000313" key="4">
    <source>
        <dbReference type="Proteomes" id="UP000266861"/>
    </source>
</evidence>